<sequence>MNPMSVTHGNFTIERVFRSAPARVFDAFADPKKKRRWFAEGPGFHLDSFAMDFRVGGEEKSRFRFVADKPIEEGTPCANDTVYMDIVPDKRIVIAYSMSLAGSPFSVSLATMEFHPEGEGTRLVFTEQAAFFENADGIEMREQGTRELLSQLAAELGE</sequence>
<evidence type="ECO:0000256" key="1">
    <source>
        <dbReference type="ARBA" id="ARBA00006817"/>
    </source>
</evidence>
<dbReference type="InterPro" id="IPR023393">
    <property type="entry name" value="START-like_dom_sf"/>
</dbReference>
<dbReference type="Pfam" id="PF08327">
    <property type="entry name" value="AHSA1"/>
    <property type="match status" value="1"/>
</dbReference>
<dbReference type="EMBL" id="AWFF01000028">
    <property type="protein sequence ID" value="KCZ55626.1"/>
    <property type="molecule type" value="Genomic_DNA"/>
</dbReference>
<dbReference type="PATRIC" id="fig|1280946.3.peg.976"/>
<dbReference type="CDD" id="cd08900">
    <property type="entry name" value="SRPBCC_CalC_Aha1-like_7"/>
    <property type="match status" value="1"/>
</dbReference>
<dbReference type="SUPFAM" id="SSF55961">
    <property type="entry name" value="Bet v1-like"/>
    <property type="match status" value="1"/>
</dbReference>
<evidence type="ECO:0000313" key="4">
    <source>
        <dbReference type="Proteomes" id="UP000027037"/>
    </source>
</evidence>
<dbReference type="InterPro" id="IPR013538">
    <property type="entry name" value="ASHA1/2-like_C"/>
</dbReference>
<dbReference type="Gene3D" id="3.30.530.20">
    <property type="match status" value="1"/>
</dbReference>
<dbReference type="Proteomes" id="UP000027037">
    <property type="component" value="Unassembled WGS sequence"/>
</dbReference>
<comment type="caution">
    <text evidence="3">The sequence shown here is derived from an EMBL/GenBank/DDBJ whole genome shotgun (WGS) entry which is preliminary data.</text>
</comment>
<proteinExistence type="inferred from homology"/>
<protein>
    <recommendedName>
        <fullName evidence="2">Activator of Hsp90 ATPase homologue 1/2-like C-terminal domain-containing protein</fullName>
    </recommendedName>
</protein>
<gene>
    <name evidence="3" type="ORF">HY29_10905</name>
</gene>
<dbReference type="OrthoDB" id="9805228at2"/>
<organism evidence="3 4">
    <name type="scientific">Hyphomonas beringensis</name>
    <dbReference type="NCBI Taxonomy" id="1280946"/>
    <lineage>
        <taxon>Bacteria</taxon>
        <taxon>Pseudomonadati</taxon>
        <taxon>Pseudomonadota</taxon>
        <taxon>Alphaproteobacteria</taxon>
        <taxon>Hyphomonadales</taxon>
        <taxon>Hyphomonadaceae</taxon>
        <taxon>Hyphomonas</taxon>
    </lineage>
</organism>
<evidence type="ECO:0000259" key="2">
    <source>
        <dbReference type="Pfam" id="PF08327"/>
    </source>
</evidence>
<dbReference type="eggNOG" id="COG3832">
    <property type="taxonomic scope" value="Bacteria"/>
</dbReference>
<comment type="similarity">
    <text evidence="1">Belongs to the AHA1 family.</text>
</comment>
<accession>A0A062U5N1</accession>
<dbReference type="AlphaFoldDB" id="A0A062U5N1"/>
<dbReference type="STRING" id="1280946.HY29_10905"/>
<name>A0A062U5N1_9PROT</name>
<keyword evidence="4" id="KW-1185">Reference proteome</keyword>
<evidence type="ECO:0000313" key="3">
    <source>
        <dbReference type="EMBL" id="KCZ55626.1"/>
    </source>
</evidence>
<reference evidence="3 4" key="1">
    <citation type="journal article" date="2014" name="Antonie Van Leeuwenhoek">
        <title>Hyphomonas beringensis sp. nov. and Hyphomonas chukchiensis sp. nov., isolated from surface seawater of the Bering Sea and Chukchi Sea.</title>
        <authorList>
            <person name="Li C."/>
            <person name="Lai Q."/>
            <person name="Li G."/>
            <person name="Dong C."/>
            <person name="Wang J."/>
            <person name="Liao Y."/>
            <person name="Shao Z."/>
        </authorList>
    </citation>
    <scope>NUCLEOTIDE SEQUENCE [LARGE SCALE GENOMIC DNA]</scope>
    <source>
        <strain evidence="3 4">25B14_1</strain>
    </source>
</reference>
<feature type="domain" description="Activator of Hsp90 ATPase homologue 1/2-like C-terminal" evidence="2">
    <location>
        <begin position="20"/>
        <end position="156"/>
    </location>
</feature>